<keyword evidence="2" id="KW-0479">Metal-binding</keyword>
<dbReference type="PANTHER" id="PTHR23080">
    <property type="entry name" value="THAP DOMAIN PROTEIN"/>
    <property type="match status" value="1"/>
</dbReference>
<evidence type="ECO:0000313" key="6">
    <source>
        <dbReference type="EMBL" id="CAF4503215.1"/>
    </source>
</evidence>
<dbReference type="EMBL" id="CAJOBP010006900">
    <property type="protein sequence ID" value="CAF4503215.1"/>
    <property type="molecule type" value="Genomic_DNA"/>
</dbReference>
<dbReference type="Proteomes" id="UP000663851">
    <property type="component" value="Unassembled WGS sequence"/>
</dbReference>
<protein>
    <recommendedName>
        <fullName evidence="3">DDE Tnp4 domain-containing protein</fullName>
    </recommendedName>
</protein>
<evidence type="ECO:0000313" key="5">
    <source>
        <dbReference type="EMBL" id="CAF3429162.1"/>
    </source>
</evidence>
<gene>
    <name evidence="7" type="ORF">HFQ381_LOCUS29894</name>
    <name evidence="4" type="ORF">LUA448_LOCUS4349</name>
    <name evidence="5" type="ORF">TIS948_LOCUS30192</name>
    <name evidence="6" type="ORF">UJA718_LOCUS26476</name>
</gene>
<keyword evidence="8" id="KW-1185">Reference proteome</keyword>
<reference evidence="6" key="1">
    <citation type="submission" date="2021-02" db="EMBL/GenBank/DDBJ databases">
        <authorList>
            <person name="Nowell W R."/>
        </authorList>
    </citation>
    <scope>NUCLEOTIDE SEQUENCE</scope>
</reference>
<organism evidence="6 8">
    <name type="scientific">Rotaria socialis</name>
    <dbReference type="NCBI Taxonomy" id="392032"/>
    <lineage>
        <taxon>Eukaryota</taxon>
        <taxon>Metazoa</taxon>
        <taxon>Spiralia</taxon>
        <taxon>Gnathifera</taxon>
        <taxon>Rotifera</taxon>
        <taxon>Eurotatoria</taxon>
        <taxon>Bdelloidea</taxon>
        <taxon>Philodinida</taxon>
        <taxon>Philodinidae</taxon>
        <taxon>Rotaria</taxon>
    </lineage>
</organism>
<name>A0A820VKX2_9BILA</name>
<dbReference type="Proteomes" id="UP000663873">
    <property type="component" value="Unassembled WGS sequence"/>
</dbReference>
<evidence type="ECO:0000313" key="4">
    <source>
        <dbReference type="EMBL" id="CAF3242613.1"/>
    </source>
</evidence>
<evidence type="ECO:0000313" key="7">
    <source>
        <dbReference type="EMBL" id="CAF4533765.1"/>
    </source>
</evidence>
<dbReference type="EMBL" id="CAJNXB010005543">
    <property type="protein sequence ID" value="CAF3429162.1"/>
    <property type="molecule type" value="Genomic_DNA"/>
</dbReference>
<accession>A0A820VKX2</accession>
<comment type="cofactor">
    <cofactor evidence="1">
        <name>a divalent metal cation</name>
        <dbReference type="ChEBI" id="CHEBI:60240"/>
    </cofactor>
</comment>
<dbReference type="Proteomes" id="UP000663825">
    <property type="component" value="Unassembled WGS sequence"/>
</dbReference>
<evidence type="ECO:0000259" key="3">
    <source>
        <dbReference type="Pfam" id="PF13359"/>
    </source>
</evidence>
<dbReference type="AlphaFoldDB" id="A0A820VKX2"/>
<dbReference type="GO" id="GO:0046872">
    <property type="term" value="F:metal ion binding"/>
    <property type="evidence" value="ECO:0007669"/>
    <property type="project" value="UniProtKB-KW"/>
</dbReference>
<evidence type="ECO:0000256" key="2">
    <source>
        <dbReference type="ARBA" id="ARBA00022723"/>
    </source>
</evidence>
<dbReference type="EMBL" id="CAJNYD010000299">
    <property type="protein sequence ID" value="CAF3242613.1"/>
    <property type="molecule type" value="Genomic_DNA"/>
</dbReference>
<dbReference type="Proteomes" id="UP000663833">
    <property type="component" value="Unassembled WGS sequence"/>
</dbReference>
<dbReference type="Pfam" id="PF13359">
    <property type="entry name" value="DDE_Tnp_4"/>
    <property type="match status" value="1"/>
</dbReference>
<dbReference type="EMBL" id="CAJOBO010004952">
    <property type="protein sequence ID" value="CAF4533765.1"/>
    <property type="molecule type" value="Genomic_DNA"/>
</dbReference>
<sequence>MRYVLVACIWCKKNAKKHSVATKKSWRNISSKKFQWIHKLLEDRGSELEAEMFICSKCCTSLYKEKKRRTVQNNISLLDESEETVNVNVYEESYIKLSNVVKMEGFYGDGNDKDYCIWCLKGGNVTQPLSKLERISLVCEFKIYCSANARRCKGGCVDIPVERSGESTYLTHDQVILLVTDLIHEVNRVKHMHLLDENDSIISEEDYPAWTGWSLTQLKDMCSLINPQMRTSKHRLPFEAVCMYWIKLKTNLSFRQIGTLFKIQTKEENIRRRVENIFHTVSRYLYDAIVPSNLGFHHLSRADALTHHTAYTETFFGPSLALIWDGTYIYCNKSEDHKFQKETYSGQKCRHLVKFMSIVLPDGYVFDLIGPFNGKENDAKISKAILEMNDDLSMICEAGDTQIVDRGFRDVADAFEELGFDVQMPSFLEKGAKQLETEQANETRMATKTRWVVESFHSQFKKWRFFSERISQDFLVNIDVLVRTVAASLNKYRPRLFHGKSPDDYALATKMLLMHNKTSQLQQLISQGDLSLRKNWKNIVHFDIHFDFPYLTLDFLREYTCGVYQIKQSSTYAKAHLYDHGGEFEYQLSSSDDNILRCRIHSKHSSTSKYFLLIHFDKNGTHEPIKDHYCQCKSGARQLGCCSHIATVLWYMGNARHITWIPSIRTDDYREKILKC</sequence>
<proteinExistence type="predicted"/>
<evidence type="ECO:0000256" key="1">
    <source>
        <dbReference type="ARBA" id="ARBA00001968"/>
    </source>
</evidence>
<dbReference type="OrthoDB" id="5978526at2759"/>
<dbReference type="InterPro" id="IPR027806">
    <property type="entry name" value="HARBI1_dom"/>
</dbReference>
<evidence type="ECO:0000313" key="8">
    <source>
        <dbReference type="Proteomes" id="UP000663873"/>
    </source>
</evidence>
<feature type="domain" description="DDE Tnp4" evidence="3">
    <location>
        <begin position="325"/>
        <end position="487"/>
    </location>
</feature>
<comment type="caution">
    <text evidence="6">The sequence shown here is derived from an EMBL/GenBank/DDBJ whole genome shotgun (WGS) entry which is preliminary data.</text>
</comment>